<keyword evidence="1" id="KW-0614">Plasmid</keyword>
<evidence type="ECO:0000313" key="2">
    <source>
        <dbReference type="EMBL" id="ABK01064.1"/>
    </source>
</evidence>
<dbReference type="AlphaFoldDB" id="A1BZL4"/>
<name>A1BZL4_BACCE</name>
<accession>A1BZL4</accession>
<proteinExistence type="predicted"/>
<evidence type="ECO:0000313" key="1">
    <source>
        <dbReference type="EMBL" id="ABK00799.1"/>
    </source>
</evidence>
<dbReference type="EMBL" id="DQ889678">
    <property type="protein sequence ID" value="ABK01064.1"/>
    <property type="molecule type" value="Genomic_DNA"/>
</dbReference>
<reference evidence="1" key="1">
    <citation type="journal article" date="2007" name="J. Bacteriol.">
        <title>Complete sequence analysis of novel plasmids from emetic and periodontal Bacillus cereus isolates reveals a common evolutionary history among the B. cereus-group plasmids, including Bacillus anthracis pXO1.</title>
        <authorList>
            <person name="Rasko D.A."/>
            <person name="Rosovitz M.J."/>
            <person name="Okstad O.A."/>
            <person name="Fouts D.E."/>
            <person name="Jiang L."/>
            <person name="Cer R.Z."/>
            <person name="Kolsto A.B."/>
            <person name="Gill S.R."/>
            <person name="Ravel J."/>
        </authorList>
    </citation>
    <scope>NUCLEOTIDE SEQUENCE</scope>
    <source>
        <strain evidence="2">AH818</strain>
        <strain evidence="1">AH820</strain>
        <plasmid evidence="1">pPER272</plasmid>
    </source>
</reference>
<dbReference type="EMBL" id="DQ889677">
    <property type="protein sequence ID" value="ABK00799.1"/>
    <property type="molecule type" value="Genomic_DNA"/>
</dbReference>
<sequence length="35" mass="3953">MPECIFYSLLLVGIFFNLGVSDQIILCAMNTTKEK</sequence>
<gene>
    <name evidence="2" type="ORF">pPER272_0189</name>
    <name evidence="1" type="ORF">pPER272_AH820_0189</name>
</gene>
<organism evidence="1">
    <name type="scientific">Bacillus cereus</name>
    <dbReference type="NCBI Taxonomy" id="1396"/>
    <lineage>
        <taxon>Bacteria</taxon>
        <taxon>Bacillati</taxon>
        <taxon>Bacillota</taxon>
        <taxon>Bacilli</taxon>
        <taxon>Bacillales</taxon>
        <taxon>Bacillaceae</taxon>
        <taxon>Bacillus</taxon>
        <taxon>Bacillus cereus group</taxon>
    </lineage>
</organism>
<protein>
    <submittedName>
        <fullName evidence="1">Uncharacterized protein</fullName>
    </submittedName>
</protein>
<geneLocation type="plasmid" evidence="1">
    <name>pPER272</name>
</geneLocation>